<protein>
    <submittedName>
        <fullName evidence="1">Uncharacterized protein</fullName>
    </submittedName>
</protein>
<dbReference type="Proteomes" id="UP000533476">
    <property type="component" value="Unassembled WGS sequence"/>
</dbReference>
<evidence type="ECO:0000313" key="1">
    <source>
        <dbReference type="EMBL" id="NMP24507.1"/>
    </source>
</evidence>
<name>A0A7Y0L734_9FIRM</name>
<organism evidence="1 2">
    <name type="scientific">Sulfobacillus harzensis</name>
    <dbReference type="NCBI Taxonomy" id="2729629"/>
    <lineage>
        <taxon>Bacteria</taxon>
        <taxon>Bacillati</taxon>
        <taxon>Bacillota</taxon>
        <taxon>Clostridia</taxon>
        <taxon>Eubacteriales</taxon>
        <taxon>Clostridiales Family XVII. Incertae Sedis</taxon>
        <taxon>Sulfobacillus</taxon>
    </lineage>
</organism>
<sequence>MRQNVNGITYDTSTLTPLHLWHNHCPPDHPQYQRYIVYRHHVDCYVVWVKTGIRRGGLNQLVVINHVGLTALYRGTEAQDRRRSLARVLQQLAVDSQEVG</sequence>
<dbReference type="RefSeq" id="WP_169102679.1">
    <property type="nucleotide sequence ID" value="NZ_JABBVZ010000116.1"/>
</dbReference>
<gene>
    <name evidence="1" type="ORF">HIJ39_19505</name>
</gene>
<dbReference type="AlphaFoldDB" id="A0A7Y0L734"/>
<comment type="caution">
    <text evidence="1">The sequence shown here is derived from an EMBL/GenBank/DDBJ whole genome shotgun (WGS) entry which is preliminary data.</text>
</comment>
<proteinExistence type="predicted"/>
<dbReference type="EMBL" id="JABBVZ010000116">
    <property type="protein sequence ID" value="NMP24507.1"/>
    <property type="molecule type" value="Genomic_DNA"/>
</dbReference>
<evidence type="ECO:0000313" key="2">
    <source>
        <dbReference type="Proteomes" id="UP000533476"/>
    </source>
</evidence>
<keyword evidence="2" id="KW-1185">Reference proteome</keyword>
<reference evidence="1 2" key="1">
    <citation type="submission" date="2020-04" db="EMBL/GenBank/DDBJ databases">
        <authorList>
            <person name="Zhang R."/>
            <person name="Schippers A."/>
        </authorList>
    </citation>
    <scope>NUCLEOTIDE SEQUENCE [LARGE SCALE GENOMIC DNA]</scope>
    <source>
        <strain evidence="1 2">DSM 109850</strain>
    </source>
</reference>
<accession>A0A7Y0L734</accession>